<dbReference type="AlphaFoldDB" id="A0A3D8K3Y8"/>
<keyword evidence="1" id="KW-0812">Transmembrane</keyword>
<keyword evidence="1" id="KW-1133">Transmembrane helix</keyword>
<dbReference type="EMBL" id="QRGA01000003">
    <property type="protein sequence ID" value="RDU99929.1"/>
    <property type="molecule type" value="Genomic_DNA"/>
</dbReference>
<sequence length="61" mass="7210">MGRWRIATGWGHLVKKQTMNHPQKRRTPEQVRAGNLRLGLILFAIAAVFFLGFVLRQWLWH</sequence>
<dbReference type="InterPro" id="IPR047811">
    <property type="entry name" value="CytC_ox_assmbl_put"/>
</dbReference>
<organism evidence="2 3">
    <name type="scientific">Trinickia dinghuensis</name>
    <dbReference type="NCBI Taxonomy" id="2291023"/>
    <lineage>
        <taxon>Bacteria</taxon>
        <taxon>Pseudomonadati</taxon>
        <taxon>Pseudomonadota</taxon>
        <taxon>Betaproteobacteria</taxon>
        <taxon>Burkholderiales</taxon>
        <taxon>Burkholderiaceae</taxon>
        <taxon>Trinickia</taxon>
    </lineage>
</organism>
<keyword evidence="3" id="KW-1185">Reference proteome</keyword>
<reference evidence="2 3" key="1">
    <citation type="submission" date="2018-08" db="EMBL/GenBank/DDBJ databases">
        <title>Paraburkholderia sp. DHOM06 isolated from forest soil.</title>
        <authorList>
            <person name="Gao Z.-H."/>
            <person name="Qiu L.-H."/>
        </authorList>
    </citation>
    <scope>NUCLEOTIDE SEQUENCE [LARGE SCALE GENOMIC DNA]</scope>
    <source>
        <strain evidence="2 3">DHOM06</strain>
    </source>
</reference>
<gene>
    <name evidence="2" type="ORF">DWV00_05890</name>
</gene>
<keyword evidence="1" id="KW-0472">Membrane</keyword>
<feature type="transmembrane region" description="Helical" evidence="1">
    <location>
        <begin position="34"/>
        <end position="55"/>
    </location>
</feature>
<comment type="caution">
    <text evidence="2">The sequence shown here is derived from an EMBL/GenBank/DDBJ whole genome shotgun (WGS) entry which is preliminary data.</text>
</comment>
<accession>A0A3D8K3Y8</accession>
<dbReference type="NCBIfam" id="NF038351">
    <property type="entry name" value="cyt_ox_assem_30"/>
    <property type="match status" value="1"/>
</dbReference>
<dbReference type="Proteomes" id="UP000256838">
    <property type="component" value="Unassembled WGS sequence"/>
</dbReference>
<protein>
    <submittedName>
        <fullName evidence="2">Uncharacterized protein</fullName>
    </submittedName>
</protein>
<evidence type="ECO:0000313" key="3">
    <source>
        <dbReference type="Proteomes" id="UP000256838"/>
    </source>
</evidence>
<evidence type="ECO:0000313" key="2">
    <source>
        <dbReference type="EMBL" id="RDU99929.1"/>
    </source>
</evidence>
<evidence type="ECO:0000256" key="1">
    <source>
        <dbReference type="SAM" id="Phobius"/>
    </source>
</evidence>
<name>A0A3D8K3Y8_9BURK</name>
<proteinExistence type="predicted"/>